<keyword evidence="1" id="KW-0812">Transmembrane</keyword>
<sequence length="227" mass="23711">MDQPAEPRRRRLLIAAIAGGLALLVAVGVGIYGLVRGPGDRIADPASSGTVTVAPSSPVRTPAAPARLPMTGDAEEFARAAATALFTWDTLSGSAPADYAQVLSDAADDSEADALASDVRAYLPTAEAWAQLTTYQTRQWLTIDTATVPEAWEAAEAQAAPGQLPRGATAYTITGARHRTGVWGTEPVEATRPVSFTVFIACAPPAPEFSASLCRLLRLSGLDNPLR</sequence>
<feature type="transmembrane region" description="Helical" evidence="1">
    <location>
        <begin position="12"/>
        <end position="35"/>
    </location>
</feature>
<protein>
    <recommendedName>
        <fullName evidence="4">Secreted protein</fullName>
    </recommendedName>
</protein>
<evidence type="ECO:0000256" key="1">
    <source>
        <dbReference type="SAM" id="Phobius"/>
    </source>
</evidence>
<dbReference type="EMBL" id="CP079105">
    <property type="protein sequence ID" value="QXQ13049.1"/>
    <property type="molecule type" value="Genomic_DNA"/>
</dbReference>
<reference evidence="2" key="1">
    <citation type="submission" date="2021-07" db="EMBL/GenBank/DDBJ databases">
        <title>Candidatus Kaistella beijingensis sp. nov. isolated from a municipal wastewater treatment plant is involved in sludge foaming.</title>
        <authorList>
            <person name="Song Y."/>
            <person name="Liu S.-J."/>
        </authorList>
    </citation>
    <scope>NUCLEOTIDE SEQUENCE</scope>
    <source>
        <strain evidence="2">DSM 43998</strain>
    </source>
</reference>
<keyword evidence="1" id="KW-0472">Membrane</keyword>
<keyword evidence="3" id="KW-1185">Reference proteome</keyword>
<gene>
    <name evidence="2" type="ORF">KV203_14210</name>
</gene>
<evidence type="ECO:0000313" key="3">
    <source>
        <dbReference type="Proteomes" id="UP000887023"/>
    </source>
</evidence>
<evidence type="ECO:0008006" key="4">
    <source>
        <dbReference type="Google" id="ProtNLM"/>
    </source>
</evidence>
<dbReference type="Proteomes" id="UP000887023">
    <property type="component" value="Chromosome"/>
</dbReference>
<proteinExistence type="predicted"/>
<organism evidence="2 3">
    <name type="scientific">Skermania pinensis</name>
    <dbReference type="NCBI Taxonomy" id="39122"/>
    <lineage>
        <taxon>Bacteria</taxon>
        <taxon>Bacillati</taxon>
        <taxon>Actinomycetota</taxon>
        <taxon>Actinomycetes</taxon>
        <taxon>Mycobacteriales</taxon>
        <taxon>Gordoniaceae</taxon>
        <taxon>Skermania</taxon>
    </lineage>
</organism>
<name>A0ABX8S5E8_9ACTN</name>
<accession>A0ABX8S5E8</accession>
<evidence type="ECO:0000313" key="2">
    <source>
        <dbReference type="EMBL" id="QXQ13049.1"/>
    </source>
</evidence>
<dbReference type="RefSeq" id="WP_066475049.1">
    <property type="nucleotide sequence ID" value="NZ_CBCRUZ010000011.1"/>
</dbReference>
<keyword evidence="1" id="KW-1133">Transmembrane helix</keyword>